<keyword evidence="1" id="KW-0560">Oxidoreductase</keyword>
<dbReference type="InterPro" id="IPR051267">
    <property type="entry name" value="STEAP_metalloreductase"/>
</dbReference>
<evidence type="ECO:0000256" key="2">
    <source>
        <dbReference type="SAM" id="SignalP"/>
    </source>
</evidence>
<evidence type="ECO:0000256" key="1">
    <source>
        <dbReference type="ARBA" id="ARBA00023002"/>
    </source>
</evidence>
<sequence length="248" mass="26464">MQLVKAILLPIFTTLSLQANEQDSNNNYCIMTKIAVLGGGSVGTTLAKALSDSNKDVVIAARDPVKTKAKLAEAKMDELTVEASADALKSSGVVILATPSMAEDEKIQEFAKSLGDMSGKIIIDATNPLDSFPEGLNVRWGKTTSGGEVLAKALPAAKVYKAFNTVGVEHMEAALGKDMMFAGDADEEAQKIVAEIIKGVGFKPFYIGPIRYARNLEAIAELWIHMAIPPLGAKTTSRDFWFSISGDP</sequence>
<evidence type="ECO:0000313" key="5">
    <source>
        <dbReference type="Proteomes" id="UP001295423"/>
    </source>
</evidence>
<gene>
    <name evidence="4" type="ORF">CYCCA115_LOCUS12718</name>
</gene>
<evidence type="ECO:0000259" key="3">
    <source>
        <dbReference type="Pfam" id="PF03807"/>
    </source>
</evidence>
<dbReference type="InterPro" id="IPR036291">
    <property type="entry name" value="NAD(P)-bd_dom_sf"/>
</dbReference>
<keyword evidence="5" id="KW-1185">Reference proteome</keyword>
<reference evidence="4" key="1">
    <citation type="submission" date="2023-08" db="EMBL/GenBank/DDBJ databases">
        <authorList>
            <person name="Audoor S."/>
            <person name="Bilcke G."/>
        </authorList>
    </citation>
    <scope>NUCLEOTIDE SEQUENCE</scope>
</reference>
<accession>A0AAD2FRN2</accession>
<proteinExistence type="predicted"/>
<organism evidence="4 5">
    <name type="scientific">Cylindrotheca closterium</name>
    <dbReference type="NCBI Taxonomy" id="2856"/>
    <lineage>
        <taxon>Eukaryota</taxon>
        <taxon>Sar</taxon>
        <taxon>Stramenopiles</taxon>
        <taxon>Ochrophyta</taxon>
        <taxon>Bacillariophyta</taxon>
        <taxon>Bacillariophyceae</taxon>
        <taxon>Bacillariophycidae</taxon>
        <taxon>Bacillariales</taxon>
        <taxon>Bacillariaceae</taxon>
        <taxon>Cylindrotheca</taxon>
    </lineage>
</organism>
<feature type="signal peptide" evidence="2">
    <location>
        <begin position="1"/>
        <end position="18"/>
    </location>
</feature>
<dbReference type="InterPro" id="IPR028939">
    <property type="entry name" value="P5C_Rdtase_cat_N"/>
</dbReference>
<dbReference type="GO" id="GO:0016491">
    <property type="term" value="F:oxidoreductase activity"/>
    <property type="evidence" value="ECO:0007669"/>
    <property type="project" value="UniProtKB-KW"/>
</dbReference>
<feature type="domain" description="Pyrroline-5-carboxylate reductase catalytic N-terminal" evidence="3">
    <location>
        <begin position="33"/>
        <end position="128"/>
    </location>
</feature>
<name>A0AAD2FRN2_9STRA</name>
<dbReference type="EMBL" id="CAKOGP040001770">
    <property type="protein sequence ID" value="CAJ1950710.1"/>
    <property type="molecule type" value="Genomic_DNA"/>
</dbReference>
<dbReference type="Pfam" id="PF03807">
    <property type="entry name" value="F420_oxidored"/>
    <property type="match status" value="1"/>
</dbReference>
<dbReference type="Gene3D" id="3.40.50.720">
    <property type="entry name" value="NAD(P)-binding Rossmann-like Domain"/>
    <property type="match status" value="1"/>
</dbReference>
<comment type="caution">
    <text evidence="4">The sequence shown here is derived from an EMBL/GenBank/DDBJ whole genome shotgun (WGS) entry which is preliminary data.</text>
</comment>
<protein>
    <recommendedName>
        <fullName evidence="3">Pyrroline-5-carboxylate reductase catalytic N-terminal domain-containing protein</fullName>
    </recommendedName>
</protein>
<dbReference type="SUPFAM" id="SSF51735">
    <property type="entry name" value="NAD(P)-binding Rossmann-fold domains"/>
    <property type="match status" value="1"/>
</dbReference>
<dbReference type="Proteomes" id="UP001295423">
    <property type="component" value="Unassembled WGS sequence"/>
</dbReference>
<keyword evidence="2" id="KW-0732">Signal</keyword>
<dbReference type="AlphaFoldDB" id="A0AAD2FRN2"/>
<evidence type="ECO:0000313" key="4">
    <source>
        <dbReference type="EMBL" id="CAJ1950710.1"/>
    </source>
</evidence>
<feature type="chain" id="PRO_5042170642" description="Pyrroline-5-carboxylate reductase catalytic N-terminal domain-containing protein" evidence="2">
    <location>
        <begin position="19"/>
        <end position="248"/>
    </location>
</feature>
<dbReference type="PANTHER" id="PTHR14239">
    <property type="entry name" value="DUDULIN-RELATED"/>
    <property type="match status" value="1"/>
</dbReference>